<feature type="non-terminal residue" evidence="1">
    <location>
        <position position="1"/>
    </location>
</feature>
<name>X1FI09_9ZZZZ</name>
<evidence type="ECO:0000313" key="1">
    <source>
        <dbReference type="EMBL" id="GAH45301.1"/>
    </source>
</evidence>
<accession>X1FI09</accession>
<protein>
    <submittedName>
        <fullName evidence="1">Uncharacterized protein</fullName>
    </submittedName>
</protein>
<sequence length="44" mass="5296">HPERESYIEWYGSEFDPNQVDLDQINEDLANLDQYILEIENPQD</sequence>
<proteinExistence type="predicted"/>
<organism evidence="1">
    <name type="scientific">marine sediment metagenome</name>
    <dbReference type="NCBI Taxonomy" id="412755"/>
    <lineage>
        <taxon>unclassified sequences</taxon>
        <taxon>metagenomes</taxon>
        <taxon>ecological metagenomes</taxon>
    </lineage>
</organism>
<dbReference type="AlphaFoldDB" id="X1FI09"/>
<dbReference type="EMBL" id="BARU01007453">
    <property type="protein sequence ID" value="GAH45301.1"/>
    <property type="molecule type" value="Genomic_DNA"/>
</dbReference>
<comment type="caution">
    <text evidence="1">The sequence shown here is derived from an EMBL/GenBank/DDBJ whole genome shotgun (WGS) entry which is preliminary data.</text>
</comment>
<gene>
    <name evidence="1" type="ORF">S03H2_14678</name>
</gene>
<reference evidence="1" key="1">
    <citation type="journal article" date="2014" name="Front. Microbiol.">
        <title>High frequency of phylogenetically diverse reductive dehalogenase-homologous genes in deep subseafloor sedimentary metagenomes.</title>
        <authorList>
            <person name="Kawai M."/>
            <person name="Futagami T."/>
            <person name="Toyoda A."/>
            <person name="Takaki Y."/>
            <person name="Nishi S."/>
            <person name="Hori S."/>
            <person name="Arai W."/>
            <person name="Tsubouchi T."/>
            <person name="Morono Y."/>
            <person name="Uchiyama I."/>
            <person name="Ito T."/>
            <person name="Fujiyama A."/>
            <person name="Inagaki F."/>
            <person name="Takami H."/>
        </authorList>
    </citation>
    <scope>NUCLEOTIDE SEQUENCE</scope>
    <source>
        <strain evidence="1">Expedition CK06-06</strain>
    </source>
</reference>